<dbReference type="PANTHER" id="PTHR39201:SF1">
    <property type="entry name" value="FLAVODOXIN-LIKE DOMAIN-CONTAINING PROTEIN"/>
    <property type="match status" value="1"/>
</dbReference>
<keyword evidence="2" id="KW-0812">Transmembrane</keyword>
<comment type="cofactor">
    <cofactor evidence="1">
        <name>FMN</name>
        <dbReference type="ChEBI" id="CHEBI:58210"/>
    </cofactor>
</comment>
<keyword evidence="2" id="KW-0472">Membrane</keyword>
<proteinExistence type="predicted"/>
<keyword evidence="4" id="KW-1185">Reference proteome</keyword>
<feature type="transmembrane region" description="Helical" evidence="2">
    <location>
        <begin position="12"/>
        <end position="31"/>
    </location>
</feature>
<comment type="caution">
    <text evidence="3">The sequence shown here is derived from an EMBL/GenBank/DDBJ whole genome shotgun (WGS) entry which is preliminary data.</text>
</comment>
<organism evidence="3 4">
    <name type="scientific">Roseateles oligotrophus</name>
    <dbReference type="NCBI Taxonomy" id="1769250"/>
    <lineage>
        <taxon>Bacteria</taxon>
        <taxon>Pseudomonadati</taxon>
        <taxon>Pseudomonadota</taxon>
        <taxon>Betaproteobacteria</taxon>
        <taxon>Burkholderiales</taxon>
        <taxon>Sphaerotilaceae</taxon>
        <taxon>Roseateles</taxon>
    </lineage>
</organism>
<reference evidence="3 4" key="1">
    <citation type="submission" date="2020-08" db="EMBL/GenBank/DDBJ databases">
        <title>Functional genomics of gut bacteria from endangered species of beetles.</title>
        <authorList>
            <person name="Carlos-Shanley C."/>
        </authorList>
    </citation>
    <scope>NUCLEOTIDE SEQUENCE [LARGE SCALE GENOMIC DNA]</scope>
    <source>
        <strain evidence="3 4">S00239</strain>
    </source>
</reference>
<dbReference type="GO" id="GO:0010181">
    <property type="term" value="F:FMN binding"/>
    <property type="evidence" value="ECO:0007669"/>
    <property type="project" value="InterPro"/>
</dbReference>
<dbReference type="RefSeq" id="WP_221439714.1">
    <property type="nucleotide sequence ID" value="NZ_JACHLP010000010.1"/>
</dbReference>
<dbReference type="SUPFAM" id="SSF52218">
    <property type="entry name" value="Flavoproteins"/>
    <property type="match status" value="1"/>
</dbReference>
<dbReference type="AlphaFoldDB" id="A0A840LD16"/>
<evidence type="ECO:0000256" key="1">
    <source>
        <dbReference type="ARBA" id="ARBA00001917"/>
    </source>
</evidence>
<dbReference type="Proteomes" id="UP000562027">
    <property type="component" value="Unassembled WGS sequence"/>
</dbReference>
<dbReference type="InterPro" id="IPR001226">
    <property type="entry name" value="Flavodoxin_CS"/>
</dbReference>
<dbReference type="PROSITE" id="PS00201">
    <property type="entry name" value="FLAVODOXIN"/>
    <property type="match status" value="1"/>
</dbReference>
<dbReference type="GO" id="GO:0009055">
    <property type="term" value="F:electron transfer activity"/>
    <property type="evidence" value="ECO:0007669"/>
    <property type="project" value="InterPro"/>
</dbReference>
<evidence type="ECO:0008006" key="5">
    <source>
        <dbReference type="Google" id="ProtNLM"/>
    </source>
</evidence>
<dbReference type="PANTHER" id="PTHR39201">
    <property type="entry name" value="EXPORTED PROTEIN-RELATED"/>
    <property type="match status" value="1"/>
</dbReference>
<evidence type="ECO:0000256" key="2">
    <source>
        <dbReference type="SAM" id="Phobius"/>
    </source>
</evidence>
<keyword evidence="2" id="KW-1133">Transmembrane helix</keyword>
<protein>
    <recommendedName>
        <fullName evidence="5">Flavodoxin-like domain-containing protein</fullName>
    </recommendedName>
</protein>
<dbReference type="Gene3D" id="3.40.50.360">
    <property type="match status" value="1"/>
</dbReference>
<evidence type="ECO:0000313" key="4">
    <source>
        <dbReference type="Proteomes" id="UP000562027"/>
    </source>
</evidence>
<sequence>MLTINLWPWWKWGAAVLALAAFAVFAVLFAVTRVEMHQARESAERLASSAPQARPVSRIAVVYFSRSGNTAVAAAHIAQRMGAGLFRLDAPAYDVGLPGILHALHDARSPEAVIAPTTLDLRGFDTVYLGSPIWLYSPSPPIWEFARRNRFDGKDVVLFNTFNSKFEQRFIDEFRQVVLAQGARSFRHLFVKRGRMGQQLSSGELLGTIDTAWTLTMPASAPPAFP</sequence>
<accession>A0A840LD16</accession>
<name>A0A840LD16_9BURK</name>
<dbReference type="EMBL" id="JACHLP010000010">
    <property type="protein sequence ID" value="MBB4845611.1"/>
    <property type="molecule type" value="Genomic_DNA"/>
</dbReference>
<gene>
    <name evidence="3" type="ORF">HNP55_004163</name>
</gene>
<evidence type="ECO:0000313" key="3">
    <source>
        <dbReference type="EMBL" id="MBB4845611.1"/>
    </source>
</evidence>
<dbReference type="InterPro" id="IPR029039">
    <property type="entry name" value="Flavoprotein-like_sf"/>
</dbReference>